<comment type="caution">
    <text evidence="6">The sequence shown here is derived from an EMBL/GenBank/DDBJ whole genome shotgun (WGS) entry which is preliminary data.</text>
</comment>
<accession>A0A2S6I025</accession>
<dbReference type="Gene3D" id="2.60.120.260">
    <property type="entry name" value="Galactose-binding domain-like"/>
    <property type="match status" value="2"/>
</dbReference>
<dbReference type="Pfam" id="PF18962">
    <property type="entry name" value="Por_Secre_tail"/>
    <property type="match status" value="1"/>
</dbReference>
<dbReference type="InterPro" id="IPR015915">
    <property type="entry name" value="Kelch-typ_b-propeller"/>
</dbReference>
<proteinExistence type="predicted"/>
<dbReference type="InterPro" id="IPR021720">
    <property type="entry name" value="Malectin_dom"/>
</dbReference>
<evidence type="ECO:0000256" key="2">
    <source>
        <dbReference type="ARBA" id="ARBA00022737"/>
    </source>
</evidence>
<dbReference type="SUPFAM" id="SSF117281">
    <property type="entry name" value="Kelch motif"/>
    <property type="match status" value="1"/>
</dbReference>
<dbReference type="InterPro" id="IPR011043">
    <property type="entry name" value="Gal_Oxase/kelch_b-propeller"/>
</dbReference>
<dbReference type="Gene3D" id="2.120.10.80">
    <property type="entry name" value="Kelch-type beta propeller"/>
    <property type="match status" value="4"/>
</dbReference>
<feature type="domain" description="Malectin" evidence="4">
    <location>
        <begin position="950"/>
        <end position="1099"/>
    </location>
</feature>
<evidence type="ECO:0000259" key="5">
    <source>
        <dbReference type="Pfam" id="PF18962"/>
    </source>
</evidence>
<name>A0A2S6I025_9BACT</name>
<dbReference type="Proteomes" id="UP000237662">
    <property type="component" value="Unassembled WGS sequence"/>
</dbReference>
<protein>
    <submittedName>
        <fullName evidence="6">Putative secreted protein (Por secretion system target)</fullName>
    </submittedName>
</protein>
<keyword evidence="3" id="KW-1133">Transmembrane helix</keyword>
<feature type="transmembrane region" description="Helical" evidence="3">
    <location>
        <begin position="12"/>
        <end position="32"/>
    </location>
</feature>
<dbReference type="PANTHER" id="PTHR24412:SF489">
    <property type="entry name" value="RING FINGER DOMAIN AND KELCH REPEAT-CONTAINING PROTEIN DDB_G0271372"/>
    <property type="match status" value="1"/>
</dbReference>
<dbReference type="SUPFAM" id="SSF49785">
    <property type="entry name" value="Galactose-binding domain-like"/>
    <property type="match status" value="3"/>
</dbReference>
<dbReference type="SMART" id="SM00612">
    <property type="entry name" value="Kelch"/>
    <property type="match status" value="9"/>
</dbReference>
<dbReference type="NCBIfam" id="TIGR04183">
    <property type="entry name" value="Por_Secre_tail"/>
    <property type="match status" value="1"/>
</dbReference>
<evidence type="ECO:0000259" key="4">
    <source>
        <dbReference type="Pfam" id="PF11721"/>
    </source>
</evidence>
<evidence type="ECO:0000313" key="6">
    <source>
        <dbReference type="EMBL" id="PPK84116.1"/>
    </source>
</evidence>
<feature type="domain" description="Secretion system C-terminal sorting" evidence="5">
    <location>
        <begin position="1300"/>
        <end position="1369"/>
    </location>
</feature>
<dbReference type="Pfam" id="PF24681">
    <property type="entry name" value="Kelch_KLHDC2_KLHL20_DRC7"/>
    <property type="match status" value="1"/>
</dbReference>
<dbReference type="CDD" id="cd02795">
    <property type="entry name" value="CBM6-CBM35-CBM36_like"/>
    <property type="match status" value="1"/>
</dbReference>
<dbReference type="InterPro" id="IPR008979">
    <property type="entry name" value="Galactose-bd-like_sf"/>
</dbReference>
<dbReference type="RefSeq" id="WP_104421823.1">
    <property type="nucleotide sequence ID" value="NZ_PTJC01000009.1"/>
</dbReference>
<dbReference type="Pfam" id="PF01344">
    <property type="entry name" value="Kelch_1"/>
    <property type="match status" value="1"/>
</dbReference>
<organism evidence="6 7">
    <name type="scientific">Neolewinella xylanilytica</name>
    <dbReference type="NCBI Taxonomy" id="1514080"/>
    <lineage>
        <taxon>Bacteria</taxon>
        <taxon>Pseudomonadati</taxon>
        <taxon>Bacteroidota</taxon>
        <taxon>Saprospiria</taxon>
        <taxon>Saprospirales</taxon>
        <taxon>Lewinellaceae</taxon>
        <taxon>Neolewinella</taxon>
    </lineage>
</organism>
<keyword evidence="2" id="KW-0677">Repeat</keyword>
<keyword evidence="7" id="KW-1185">Reference proteome</keyword>
<keyword evidence="3" id="KW-0812">Transmembrane</keyword>
<dbReference type="EMBL" id="PTJC01000009">
    <property type="protein sequence ID" value="PPK84116.1"/>
    <property type="molecule type" value="Genomic_DNA"/>
</dbReference>
<evidence type="ECO:0000256" key="1">
    <source>
        <dbReference type="ARBA" id="ARBA00022441"/>
    </source>
</evidence>
<dbReference type="Pfam" id="PF11721">
    <property type="entry name" value="Malectin"/>
    <property type="match status" value="1"/>
</dbReference>
<dbReference type="Gene3D" id="2.60.120.430">
    <property type="entry name" value="Galactose-binding lectin"/>
    <property type="match status" value="1"/>
</dbReference>
<dbReference type="PANTHER" id="PTHR24412">
    <property type="entry name" value="KELCH PROTEIN"/>
    <property type="match status" value="1"/>
</dbReference>
<dbReference type="InterPro" id="IPR026444">
    <property type="entry name" value="Secre_tail"/>
</dbReference>
<keyword evidence="3" id="KW-0472">Membrane</keyword>
<dbReference type="InterPro" id="IPR006652">
    <property type="entry name" value="Kelch_1"/>
</dbReference>
<evidence type="ECO:0000313" key="7">
    <source>
        <dbReference type="Proteomes" id="UP000237662"/>
    </source>
</evidence>
<gene>
    <name evidence="6" type="ORF">CLV84_4267</name>
</gene>
<evidence type="ECO:0000256" key="3">
    <source>
        <dbReference type="SAM" id="Phobius"/>
    </source>
</evidence>
<dbReference type="OrthoDB" id="175993at2"/>
<keyword evidence="1" id="KW-0880">Kelch repeat</keyword>
<sequence>MSPHTDATAHRAGYAQFWAIILLLVFPVVAIGQHQGEWYVQPSTGSNPEKRHESAFVRVGDLFYLIGGRGTKTIQVYDPESGSWRNTNSVTNNIHHFQARAFGGKIYLLGALTGGYPNEDPLPNVLIYDPVADELQTGPVIPPARRRGSSGVALYNGQFYIIAGNRNGHSATLENSSEPANVAWMDRYDPVTGTWTVLPDAPHARDHFFAEVIGSRIYVAGGRRSKAGTSAGTWSDTEAAVDVFDLEAGNWVTGTPLPDDLPTERAGAATAVVNGELIVIGGEINTNPPANLALPHTEVLNPATGSWRRLGDLTLPRHATQAIVYNGDVYVAAGSRTKGGTEITAEESFIEAFSYDGAPGTEYSDWTSIGTSPLAKSEAQMVAFGGEFYIFNGFRVGVDIANTVDKYNPATRRWTSLQYMPTLNGTGTAVTHHGIALVGDTVWIVGGRIGDHPGPVTDAVWLYDISENTWSPGPTLPLRRGGGGLARLGNELHYVGGFDEFASCDVDIHLVLDLKALEWGWQDITATAPMPMARNHFSTVTLGGKLYTIGGQNGHDGCGGGADNKLVHVYDPISNTWDRLADLPAIQSHAEPSTFVHNGKILLVGGSSSGGKGVWEYDAGENAWSVLTGMQLPVPLLAPAARVYGGTLFVMNGGQPGTGSPVNVVRIKDFVEEEAPALAFHPGSMEVTLDAGEATSRKVILANLNGESETPFQIASEDLPPWLSIDRTAGMARESFTELTLSIDTEGLTAGPYTYLLRAEAQEYASATLTVVLNVAGAPSEPDGPYREFQEAECATVGSNWVIVADADASEGQYVSPKPGLSVPLDQAPADGPEHWTSFAFTTPQPGTYSLSARIVAPTNQKDSFWVRVNGGQWRKWWQGLRTNSAYTWKEVLGSPFTLPAGTVVVDIAYREPGTRLDKLVLHANPEMPTGSGEPATNCGGTPPPTGPDVVIRLNAGGPAVNYAGDTYAADTYFTGGKSYTNTSARVADIYQTERSSDAPYQFAYDIPVVAGHYRVRLHFAEIYFGAAGGGAGGTGKRVFDVTLEDELILDDFDITAEVGPEAILVKSYDLTVSDGEINLFFNAASAVGGIDQPKLSALEVISLEDSGEPSPPTSSWVEAECAQEGSNWVTATRATASGGRYLYYPGNNNFSAPSTYGGADQLTYPLTVSEAGTYGLYLRLDAPTTGKNSFWVSVDEGPWIKFWRQNGSAQLRTDGFEWRILTTEEVPARFSLSPGTHRIRVAPRETGTELDKLFLTAGEATPTGMGEPTTSCPQDQLRSLSDTGVKVTAPATAAQSIQLYPNPVRDLLRIELSDSGAAGLVIRVLNVDGKVLLSRRFDTETDADQIVELDVRPFPPGTYLLQVIGAEDDTLRSVPFVKQ</sequence>
<dbReference type="SUPFAM" id="SSF50965">
    <property type="entry name" value="Galactose oxidase, central domain"/>
    <property type="match status" value="2"/>
</dbReference>
<reference evidence="6 7" key="1">
    <citation type="submission" date="2018-02" db="EMBL/GenBank/DDBJ databases">
        <title>Genomic Encyclopedia of Archaeal and Bacterial Type Strains, Phase II (KMG-II): from individual species to whole genera.</title>
        <authorList>
            <person name="Goeker M."/>
        </authorList>
    </citation>
    <scope>NUCLEOTIDE SEQUENCE [LARGE SCALE GENOMIC DNA]</scope>
    <source>
        <strain evidence="6 7">DSM 29526</strain>
    </source>
</reference>